<accession>A0A3S1IJP9</accession>
<evidence type="ECO:0000259" key="2">
    <source>
        <dbReference type="Pfam" id="PF18862"/>
    </source>
</evidence>
<keyword evidence="4" id="KW-1185">Reference proteome</keyword>
<dbReference type="InterPro" id="IPR041223">
    <property type="entry name" value="ApeA_NTD"/>
</dbReference>
<reference evidence="3 4" key="1">
    <citation type="journal article" date="2019" name="Genome Biol. Evol.">
        <title>Day and night: Metabolic profiles and evolutionary relationships of six axenic non-marine cyanobacteria.</title>
        <authorList>
            <person name="Will S.E."/>
            <person name="Henke P."/>
            <person name="Boedeker C."/>
            <person name="Huang S."/>
            <person name="Brinkmann H."/>
            <person name="Rohde M."/>
            <person name="Jarek M."/>
            <person name="Friedl T."/>
            <person name="Seufert S."/>
            <person name="Schumacher M."/>
            <person name="Overmann J."/>
            <person name="Neumann-Schaal M."/>
            <person name="Petersen J."/>
        </authorList>
    </citation>
    <scope>NUCLEOTIDE SEQUENCE [LARGE SCALE GENOMIC DNA]</scope>
    <source>
        <strain evidence="3 4">SAG 1403-4b</strain>
    </source>
</reference>
<protein>
    <submittedName>
        <fullName evidence="3">Uncharacterized protein</fullName>
    </submittedName>
</protein>
<comment type="caution">
    <text evidence="3">The sequence shown here is derived from an EMBL/GenBank/DDBJ whole genome shotgun (WGS) entry which is preliminary data.</text>
</comment>
<dbReference type="AlphaFoldDB" id="A0A3S1IJP9"/>
<dbReference type="RefSeq" id="WP_127053276.1">
    <property type="nucleotide sequence ID" value="NZ_RSCM01000003.1"/>
</dbReference>
<evidence type="ECO:0000259" key="1">
    <source>
        <dbReference type="Pfam" id="PF18739"/>
    </source>
</evidence>
<evidence type="ECO:0000313" key="3">
    <source>
        <dbReference type="EMBL" id="RUS98347.1"/>
    </source>
</evidence>
<sequence length="462" mass="53444">MRIKEKFKRSGYFWLPSAPEKKIPGTLSISDGGNIELEVVGLFDESIEALNGKDDLKRIVGHIEKEGFVTLDNCFYKEKNYSFGGISKSLLYVNRILIGVVFDEGESILINTFCFSVEGIDEWIGISGIKVDDPFETFTATISYVPPEEISLSLSNGMQLLITFSWTIPGFPITKEAKITQKTYFKLVSTTERELNDFISIAHKITTFLCFAIDKTVCLDSVIATSDNIYQDVGNGNKNLVEIRIYYPSLPYSKDEPKIHRDSMLFRYQQIQNDAEKIINNWINAYDQFDPAFSLYFSVKTGSQKYLDGKFLALVQGLETYHRRKSDEKLMDELEFKELVENIVSKCPEERKEWLEGRLKSGNEINQMQRIKSIIEPFKEFIGTNKERKKIIKSIVDTRNYLTHYNELLKENIASGIDLFYLCLKMEAFFQLHFLQVLGFTPDQIKHFFDNCYELKQKLNKM</sequence>
<gene>
    <name evidence="3" type="ORF">DSM107003_14350</name>
</gene>
<feature type="domain" description="Apea-like HEPN" evidence="1">
    <location>
        <begin position="312"/>
        <end position="444"/>
    </location>
</feature>
<dbReference type="InterPro" id="IPR041229">
    <property type="entry name" value="HEPN_Apea"/>
</dbReference>
<evidence type="ECO:0000313" key="4">
    <source>
        <dbReference type="Proteomes" id="UP000276103"/>
    </source>
</evidence>
<proteinExistence type="predicted"/>
<name>A0A3S1IJP9_ANAVA</name>
<dbReference type="EMBL" id="RSCM01000003">
    <property type="protein sequence ID" value="RUS98347.1"/>
    <property type="molecule type" value="Genomic_DNA"/>
</dbReference>
<feature type="domain" description="ApeA N-terminal" evidence="2">
    <location>
        <begin position="9"/>
        <end position="282"/>
    </location>
</feature>
<dbReference type="Pfam" id="PF18862">
    <property type="entry name" value="ApeA_NTD1"/>
    <property type="match status" value="1"/>
</dbReference>
<dbReference type="Proteomes" id="UP000276103">
    <property type="component" value="Unassembled WGS sequence"/>
</dbReference>
<dbReference type="Pfam" id="PF18739">
    <property type="entry name" value="HEPN_Apea"/>
    <property type="match status" value="1"/>
</dbReference>
<organism evidence="3 4">
    <name type="scientific">Trichormus variabilis SAG 1403-4b</name>
    <dbReference type="NCBI Taxonomy" id="447716"/>
    <lineage>
        <taxon>Bacteria</taxon>
        <taxon>Bacillati</taxon>
        <taxon>Cyanobacteriota</taxon>
        <taxon>Cyanophyceae</taxon>
        <taxon>Nostocales</taxon>
        <taxon>Nostocaceae</taxon>
        <taxon>Trichormus</taxon>
    </lineage>
</organism>
<dbReference type="OrthoDB" id="583640at2"/>